<feature type="compositionally biased region" description="Low complexity" evidence="1">
    <location>
        <begin position="32"/>
        <end position="51"/>
    </location>
</feature>
<dbReference type="RefSeq" id="WP_037288530.1">
    <property type="nucleotide sequence ID" value="NZ_JEOB01000003.1"/>
</dbReference>
<dbReference type="PATRIC" id="fig|1341156.4.peg.2386"/>
<protein>
    <recommendedName>
        <fullName evidence="5">DUF5105 domain-containing protein</fullName>
    </recommendedName>
</protein>
<dbReference type="AlphaFoldDB" id="A0A011VV95"/>
<gene>
    <name evidence="3" type="ORF">RASY3_12235</name>
</gene>
<dbReference type="PROSITE" id="PS51257">
    <property type="entry name" value="PROKAR_LIPOPROTEIN"/>
    <property type="match status" value="1"/>
</dbReference>
<feature type="compositionally biased region" description="Acidic residues" evidence="1">
    <location>
        <begin position="52"/>
        <end position="64"/>
    </location>
</feature>
<keyword evidence="2" id="KW-0732">Signal</keyword>
<proteinExistence type="predicted"/>
<name>A0A011VV95_RUMAL</name>
<accession>A0A011VV95</accession>
<feature type="chain" id="PRO_5039668575" description="DUF5105 domain-containing protein" evidence="2">
    <location>
        <begin position="20"/>
        <end position="338"/>
    </location>
</feature>
<dbReference type="Proteomes" id="UP000021369">
    <property type="component" value="Unassembled WGS sequence"/>
</dbReference>
<dbReference type="OrthoDB" id="1819853at2"/>
<evidence type="ECO:0000313" key="4">
    <source>
        <dbReference type="Proteomes" id="UP000021369"/>
    </source>
</evidence>
<sequence length="338" mass="37432">MAKKILAAALALVMCASLAACGDKKEDKESSSKASKTSDSSKADVQTTSDETAPDETTSDETTADEDKAGAPVNSDTTFQTAEVTMKLINNNIIYIDENNLETRPTNEEVQAAIDAIFKQYKAAEDKDKQAFLDTFSFDILKEPMAELCDISFEYDNDHSDEEFQQYLASTNQTTKYAVVDDVIGLLEKLGDSDVNDKLSDAMEAKDGAKIRELLNKLTDSVKPDAEAIKTNLDTATIFNSKEDIQKMGDLGDDVIYGFFLEYSGKYEDQLYMRLTFSVLAGDKEYDLGGVETWSVGDDFGVYLTNQAEEVDMEEDMKCMSAKQIFEAMKLQMTAPEE</sequence>
<keyword evidence="4" id="KW-1185">Reference proteome</keyword>
<organism evidence="3 4">
    <name type="scientific">Ruminococcus albus SY3</name>
    <dbReference type="NCBI Taxonomy" id="1341156"/>
    <lineage>
        <taxon>Bacteria</taxon>
        <taxon>Bacillati</taxon>
        <taxon>Bacillota</taxon>
        <taxon>Clostridia</taxon>
        <taxon>Eubacteriales</taxon>
        <taxon>Oscillospiraceae</taxon>
        <taxon>Ruminococcus</taxon>
    </lineage>
</organism>
<feature type="region of interest" description="Disordered" evidence="1">
    <location>
        <begin position="22"/>
        <end position="76"/>
    </location>
</feature>
<evidence type="ECO:0000256" key="1">
    <source>
        <dbReference type="SAM" id="MobiDB-lite"/>
    </source>
</evidence>
<comment type="caution">
    <text evidence="3">The sequence shown here is derived from an EMBL/GenBank/DDBJ whole genome shotgun (WGS) entry which is preliminary data.</text>
</comment>
<evidence type="ECO:0000256" key="2">
    <source>
        <dbReference type="SAM" id="SignalP"/>
    </source>
</evidence>
<evidence type="ECO:0000313" key="3">
    <source>
        <dbReference type="EMBL" id="EXM39176.1"/>
    </source>
</evidence>
<evidence type="ECO:0008006" key="5">
    <source>
        <dbReference type="Google" id="ProtNLM"/>
    </source>
</evidence>
<dbReference type="EMBL" id="JEOB01000003">
    <property type="protein sequence ID" value="EXM39176.1"/>
    <property type="molecule type" value="Genomic_DNA"/>
</dbReference>
<feature type="signal peptide" evidence="2">
    <location>
        <begin position="1"/>
        <end position="19"/>
    </location>
</feature>
<reference evidence="3 4" key="1">
    <citation type="submission" date="2013-06" db="EMBL/GenBank/DDBJ databases">
        <title>Rumen cellulosomics: divergent fiber-degrading strategies revealed by comparative genome-wide analysis of six Ruminococcal strains.</title>
        <authorList>
            <person name="Dassa B."/>
            <person name="Borovok I."/>
            <person name="Lamed R."/>
            <person name="Flint H."/>
            <person name="Yeoman C.J."/>
            <person name="White B."/>
            <person name="Bayer E.A."/>
        </authorList>
    </citation>
    <scope>NUCLEOTIDE SEQUENCE [LARGE SCALE GENOMIC DNA]</scope>
    <source>
        <strain evidence="3 4">SY3</strain>
    </source>
</reference>
<feature type="compositionally biased region" description="Basic and acidic residues" evidence="1">
    <location>
        <begin position="22"/>
        <end position="31"/>
    </location>
</feature>